<dbReference type="EMBL" id="VSSQ01043457">
    <property type="protein sequence ID" value="MPM97146.1"/>
    <property type="molecule type" value="Genomic_DNA"/>
</dbReference>
<organism evidence="1">
    <name type="scientific">bioreactor metagenome</name>
    <dbReference type="NCBI Taxonomy" id="1076179"/>
    <lineage>
        <taxon>unclassified sequences</taxon>
        <taxon>metagenomes</taxon>
        <taxon>ecological metagenomes</taxon>
    </lineage>
</organism>
<evidence type="ECO:0000313" key="1">
    <source>
        <dbReference type="EMBL" id="MPM97146.1"/>
    </source>
</evidence>
<reference evidence="1" key="1">
    <citation type="submission" date="2019-08" db="EMBL/GenBank/DDBJ databases">
        <authorList>
            <person name="Kucharzyk K."/>
            <person name="Murdoch R.W."/>
            <person name="Higgins S."/>
            <person name="Loffler F."/>
        </authorList>
    </citation>
    <scope>NUCLEOTIDE SEQUENCE</scope>
</reference>
<proteinExistence type="predicted"/>
<comment type="caution">
    <text evidence="1">The sequence shown here is derived from an EMBL/GenBank/DDBJ whole genome shotgun (WGS) entry which is preliminary data.</text>
</comment>
<protein>
    <submittedName>
        <fullName evidence="1">Uncharacterized protein</fullName>
    </submittedName>
</protein>
<dbReference type="AlphaFoldDB" id="A0A645E6G3"/>
<sequence length="80" mass="9722">MFRYHFCLAVFFFTKAPRNTGIDPYTHTYKAGYNQHLYWKRKRNSGESIFPCLRDKDAVYDVVHCLYKHRDDCRQSHTKK</sequence>
<gene>
    <name evidence="1" type="ORF">SDC9_144319</name>
</gene>
<accession>A0A645E6G3</accession>
<name>A0A645E6G3_9ZZZZ</name>